<dbReference type="InterPro" id="IPR000515">
    <property type="entry name" value="MetI-like"/>
</dbReference>
<dbReference type="GO" id="GO:0015423">
    <property type="term" value="F:ABC-type maltose transporter activity"/>
    <property type="evidence" value="ECO:0007669"/>
    <property type="project" value="TreeGrafter"/>
</dbReference>
<comment type="function">
    <text evidence="10">Part of the ABC transporter complex MalEFGK involved in maltose/maltodextrin import. Probably responsible for the translocation of the substrate across the membrane.</text>
</comment>
<keyword evidence="4 10" id="KW-1003">Cell membrane</keyword>
<evidence type="ECO:0000256" key="9">
    <source>
        <dbReference type="RuleBase" id="RU363032"/>
    </source>
</evidence>
<keyword evidence="8 9" id="KW-0472">Membrane</keyword>
<feature type="transmembrane region" description="Helical" evidence="9">
    <location>
        <begin position="296"/>
        <end position="317"/>
    </location>
</feature>
<dbReference type="InterPro" id="IPR035906">
    <property type="entry name" value="MetI-like_sf"/>
</dbReference>
<feature type="domain" description="ABC transmembrane type-1" evidence="11">
    <location>
        <begin position="211"/>
        <end position="431"/>
    </location>
</feature>
<dbReference type="CDD" id="cd06261">
    <property type="entry name" value="TM_PBP2"/>
    <property type="match status" value="1"/>
</dbReference>
<dbReference type="Pfam" id="PF00528">
    <property type="entry name" value="BPD_transp_1"/>
    <property type="match status" value="1"/>
</dbReference>
<feature type="transmembrane region" description="Helical" evidence="9">
    <location>
        <begin position="351"/>
        <end position="368"/>
    </location>
</feature>
<reference evidence="12 13" key="1">
    <citation type="submission" date="2018-10" db="EMBL/GenBank/DDBJ databases">
        <title>Genomic Encyclopedia of Type Strains, Phase IV (KMG-IV): sequencing the most valuable type-strain genomes for metagenomic binning, comparative biology and taxonomic classification.</title>
        <authorList>
            <person name="Goeker M."/>
        </authorList>
    </citation>
    <scope>NUCLEOTIDE SEQUENCE [LARGE SCALE GENOMIC DNA]</scope>
    <source>
        <strain evidence="12 13">DSM 22653</strain>
    </source>
</reference>
<dbReference type="SUPFAM" id="SSF160964">
    <property type="entry name" value="MalF N-terminal region-like"/>
    <property type="match status" value="1"/>
</dbReference>
<dbReference type="SUPFAM" id="SSF161098">
    <property type="entry name" value="MetI-like"/>
    <property type="match status" value="1"/>
</dbReference>
<dbReference type="PROSITE" id="PS50928">
    <property type="entry name" value="ABC_TM1"/>
    <property type="match status" value="1"/>
</dbReference>
<dbReference type="Proteomes" id="UP000267019">
    <property type="component" value="Unassembled WGS sequence"/>
</dbReference>
<proteinExistence type="inferred from homology"/>
<evidence type="ECO:0000256" key="5">
    <source>
        <dbReference type="ARBA" id="ARBA00022597"/>
    </source>
</evidence>
<dbReference type="EMBL" id="RBIJ01000004">
    <property type="protein sequence ID" value="RKQ84129.1"/>
    <property type="molecule type" value="Genomic_DNA"/>
</dbReference>
<evidence type="ECO:0000256" key="1">
    <source>
        <dbReference type="ARBA" id="ARBA00004651"/>
    </source>
</evidence>
<organism evidence="12 13">
    <name type="scientific">Brockia lithotrophica</name>
    <dbReference type="NCBI Taxonomy" id="933949"/>
    <lineage>
        <taxon>Bacteria</taxon>
        <taxon>Bacillati</taxon>
        <taxon>Bacillota</taxon>
        <taxon>Bacilli</taxon>
        <taxon>Bacillales</taxon>
        <taxon>Bacillales Family X. Incertae Sedis</taxon>
        <taxon>Brockia</taxon>
    </lineage>
</organism>
<feature type="transmembrane region" description="Helical" evidence="9">
    <location>
        <begin position="37"/>
        <end position="58"/>
    </location>
</feature>
<dbReference type="GO" id="GO:1990060">
    <property type="term" value="C:maltose transport complex"/>
    <property type="evidence" value="ECO:0007669"/>
    <property type="project" value="TreeGrafter"/>
</dbReference>
<keyword evidence="5 10" id="KW-0762">Sugar transport</keyword>
<name>A0A660L0M1_9BACL</name>
<dbReference type="PANTHER" id="PTHR47314:SF1">
    <property type="entry name" value="MALTOSE_MALTODEXTRIN TRANSPORT SYSTEM PERMEASE PROTEIN MALF"/>
    <property type="match status" value="1"/>
</dbReference>
<comment type="caution">
    <text evidence="12">The sequence shown here is derived from an EMBL/GenBank/DDBJ whole genome shotgun (WGS) entry which is preliminary data.</text>
</comment>
<evidence type="ECO:0000313" key="13">
    <source>
        <dbReference type="Proteomes" id="UP000267019"/>
    </source>
</evidence>
<evidence type="ECO:0000313" key="12">
    <source>
        <dbReference type="EMBL" id="RKQ84129.1"/>
    </source>
</evidence>
<keyword evidence="3 9" id="KW-0813">Transport</keyword>
<feature type="transmembrane region" description="Helical" evidence="9">
    <location>
        <begin position="249"/>
        <end position="270"/>
    </location>
</feature>
<evidence type="ECO:0000256" key="8">
    <source>
        <dbReference type="ARBA" id="ARBA00023136"/>
    </source>
</evidence>
<feature type="transmembrane region" description="Helical" evidence="9">
    <location>
        <begin position="145"/>
        <end position="171"/>
    </location>
</feature>
<comment type="similarity">
    <text evidence="2 10">Belongs to the binding-protein-dependent transport system permease family. MalFG subfamily.</text>
</comment>
<dbReference type="PANTHER" id="PTHR47314">
    <property type="entry name" value="MALTOSE/MALTODEXTRIN TRANSPORT SYSTEM PERMEASE PROTEIN MALF"/>
    <property type="match status" value="1"/>
</dbReference>
<dbReference type="OrthoDB" id="9778687at2"/>
<sequence>MHVAASSASRPVRLHARRAAVLSVLGMGFGQMYNGQFAKGAVLFAGELAALVLGWAPFRHAMWGLVTLGETPQIRQGGRIVVAGDHSIFLLIEGLLALFVFALFLLLYAGNVWDAYRTGALRDEGRRPPTLREEIRIFLDRGYPFLLLAVPVLFVLFTIVLPLVFGVLIAFTNYSSPYHLPPRSLVNWVGLETFRNLFQLSTWSRTFWGILWWNVVWATLATLSTYFLGLGYAVLLGSKVVRGKRFWRTLYILPWAFPQFVSLLIFRNFLNQQFGPLNRFLVSVGLPSIPWLSDPFWAKVSVLLVNLWLGFPYWMMLMSGVLTGIDRELYEAAAVDGARGWQAFRHVTLPLVFRATGPLLIMSFAFNFNNFNVIYLLTSGGPANPNYSFAGHTDILISWIYKLTLEQSQFNMASAVSLLIFLFVAGISLVNFRNTRAFREEELA</sequence>
<keyword evidence="6 9" id="KW-0812">Transmembrane</keyword>
<evidence type="ECO:0000256" key="10">
    <source>
        <dbReference type="RuleBase" id="RU367050"/>
    </source>
</evidence>
<evidence type="ECO:0000259" key="11">
    <source>
        <dbReference type="PROSITE" id="PS50928"/>
    </source>
</evidence>
<keyword evidence="7 9" id="KW-1133">Transmembrane helix</keyword>
<dbReference type="Gene3D" id="1.10.3720.10">
    <property type="entry name" value="MetI-like"/>
    <property type="match status" value="1"/>
</dbReference>
<keyword evidence="13" id="KW-1185">Reference proteome</keyword>
<dbReference type="RefSeq" id="WP_121444692.1">
    <property type="nucleotide sequence ID" value="NZ_RBIJ01000004.1"/>
</dbReference>
<evidence type="ECO:0000256" key="7">
    <source>
        <dbReference type="ARBA" id="ARBA00022989"/>
    </source>
</evidence>
<gene>
    <name evidence="12" type="ORF">C7438_1298</name>
</gene>
<feature type="transmembrane region" description="Helical" evidence="9">
    <location>
        <begin position="88"/>
        <end position="109"/>
    </location>
</feature>
<protein>
    <recommendedName>
        <fullName evidence="10">Maltose/maltodextrin transport system permease protein</fullName>
    </recommendedName>
</protein>
<dbReference type="AlphaFoldDB" id="A0A660L0M1"/>
<feature type="transmembrane region" description="Helical" evidence="9">
    <location>
        <begin position="210"/>
        <end position="237"/>
    </location>
</feature>
<evidence type="ECO:0000256" key="4">
    <source>
        <dbReference type="ARBA" id="ARBA00022475"/>
    </source>
</evidence>
<evidence type="ECO:0000256" key="3">
    <source>
        <dbReference type="ARBA" id="ARBA00022448"/>
    </source>
</evidence>
<accession>A0A660L0M1</accession>
<evidence type="ECO:0000256" key="6">
    <source>
        <dbReference type="ARBA" id="ARBA00022692"/>
    </source>
</evidence>
<comment type="subcellular location">
    <subcellularLocation>
        <location evidence="1 9">Cell membrane</location>
        <topology evidence="1 9">Multi-pass membrane protein</topology>
    </subcellularLocation>
</comment>
<evidence type="ECO:0000256" key="2">
    <source>
        <dbReference type="ARBA" id="ARBA00009047"/>
    </source>
</evidence>
<dbReference type="GO" id="GO:0042956">
    <property type="term" value="P:maltodextrin transmembrane transport"/>
    <property type="evidence" value="ECO:0007669"/>
    <property type="project" value="TreeGrafter"/>
</dbReference>
<feature type="transmembrane region" description="Helical" evidence="9">
    <location>
        <begin position="412"/>
        <end position="432"/>
    </location>
</feature>